<dbReference type="InterPro" id="IPR025757">
    <property type="entry name" value="MIP1_Leuzipper"/>
</dbReference>
<dbReference type="Pfam" id="PF14389">
    <property type="entry name" value="Lzipper-MIP1"/>
    <property type="match status" value="1"/>
</dbReference>
<evidence type="ECO:0000259" key="3">
    <source>
        <dbReference type="Pfam" id="PF04784"/>
    </source>
</evidence>
<dbReference type="OrthoDB" id="418495at2759"/>
<evidence type="ECO:0000256" key="1">
    <source>
        <dbReference type="SAM" id="Coils"/>
    </source>
</evidence>
<dbReference type="InterPro" id="IPR006869">
    <property type="entry name" value="DUF547"/>
</dbReference>
<organism evidence="5 6">
    <name type="scientific">Coffea canephora</name>
    <name type="common">Robusta coffee</name>
    <dbReference type="NCBI Taxonomy" id="49390"/>
    <lineage>
        <taxon>Eukaryota</taxon>
        <taxon>Viridiplantae</taxon>
        <taxon>Streptophyta</taxon>
        <taxon>Embryophyta</taxon>
        <taxon>Tracheophyta</taxon>
        <taxon>Spermatophyta</taxon>
        <taxon>Magnoliopsida</taxon>
        <taxon>eudicotyledons</taxon>
        <taxon>Gunneridae</taxon>
        <taxon>Pentapetalae</taxon>
        <taxon>asterids</taxon>
        <taxon>lamiids</taxon>
        <taxon>Gentianales</taxon>
        <taxon>Rubiaceae</taxon>
        <taxon>Ixoroideae</taxon>
        <taxon>Gardenieae complex</taxon>
        <taxon>Bertiereae - Coffeeae clade</taxon>
        <taxon>Coffeeae</taxon>
        <taxon>Coffea</taxon>
    </lineage>
</organism>
<evidence type="ECO:0000313" key="6">
    <source>
        <dbReference type="Proteomes" id="UP000295252"/>
    </source>
</evidence>
<evidence type="ECO:0000313" key="5">
    <source>
        <dbReference type="EMBL" id="CDP09979.1"/>
    </source>
</evidence>
<evidence type="ECO:0000259" key="4">
    <source>
        <dbReference type="Pfam" id="PF14389"/>
    </source>
</evidence>
<dbReference type="PhylomeDB" id="A0A068UNZ5"/>
<evidence type="ECO:0000256" key="2">
    <source>
        <dbReference type="SAM" id="MobiDB-lite"/>
    </source>
</evidence>
<dbReference type="PANTHER" id="PTHR23054">
    <property type="entry name" value="TERNARY COMPLEX FACTOR MIP1, LEUCINE-ZIPPER-RELATED"/>
    <property type="match status" value="1"/>
</dbReference>
<keyword evidence="1" id="KW-0175">Coiled coil</keyword>
<gene>
    <name evidence="5" type="ORF">GSCOC_T00030501001</name>
</gene>
<feature type="region of interest" description="Disordered" evidence="2">
    <location>
        <begin position="1"/>
        <end position="45"/>
    </location>
</feature>
<dbReference type="Proteomes" id="UP000295252">
    <property type="component" value="Chromosome X"/>
</dbReference>
<keyword evidence="6" id="KW-1185">Reference proteome</keyword>
<reference evidence="6" key="1">
    <citation type="journal article" date="2014" name="Science">
        <title>The coffee genome provides insight into the convergent evolution of caffeine biosynthesis.</title>
        <authorList>
            <person name="Denoeud F."/>
            <person name="Carretero-Paulet L."/>
            <person name="Dereeper A."/>
            <person name="Droc G."/>
            <person name="Guyot R."/>
            <person name="Pietrella M."/>
            <person name="Zheng C."/>
            <person name="Alberti A."/>
            <person name="Anthony F."/>
            <person name="Aprea G."/>
            <person name="Aury J.M."/>
            <person name="Bento P."/>
            <person name="Bernard M."/>
            <person name="Bocs S."/>
            <person name="Campa C."/>
            <person name="Cenci A."/>
            <person name="Combes M.C."/>
            <person name="Crouzillat D."/>
            <person name="Da Silva C."/>
            <person name="Daddiego L."/>
            <person name="De Bellis F."/>
            <person name="Dussert S."/>
            <person name="Garsmeur O."/>
            <person name="Gayraud T."/>
            <person name="Guignon V."/>
            <person name="Jahn K."/>
            <person name="Jamilloux V."/>
            <person name="Joet T."/>
            <person name="Labadie K."/>
            <person name="Lan T."/>
            <person name="Leclercq J."/>
            <person name="Lepelley M."/>
            <person name="Leroy T."/>
            <person name="Li L.T."/>
            <person name="Librado P."/>
            <person name="Lopez L."/>
            <person name="Munoz A."/>
            <person name="Noel B."/>
            <person name="Pallavicini A."/>
            <person name="Perrotta G."/>
            <person name="Poncet V."/>
            <person name="Pot D."/>
            <person name="Priyono X."/>
            <person name="Rigoreau M."/>
            <person name="Rouard M."/>
            <person name="Rozas J."/>
            <person name="Tranchant-Dubreuil C."/>
            <person name="VanBuren R."/>
            <person name="Zhang Q."/>
            <person name="Andrade A.C."/>
            <person name="Argout X."/>
            <person name="Bertrand B."/>
            <person name="de Kochko A."/>
            <person name="Graziosi G."/>
            <person name="Henry R.J."/>
            <person name="Jayarama X."/>
            <person name="Ming R."/>
            <person name="Nagai C."/>
            <person name="Rounsley S."/>
            <person name="Sankoff D."/>
            <person name="Giuliano G."/>
            <person name="Albert V.A."/>
            <person name="Wincker P."/>
            <person name="Lashermes P."/>
        </authorList>
    </citation>
    <scope>NUCLEOTIDE SEQUENCE [LARGE SCALE GENOMIC DNA]</scope>
    <source>
        <strain evidence="6">cv. DH200-94</strain>
    </source>
</reference>
<feature type="domain" description="DUF547" evidence="3">
    <location>
        <begin position="399"/>
        <end position="537"/>
    </location>
</feature>
<evidence type="ECO:0008006" key="7">
    <source>
        <dbReference type="Google" id="ProtNLM"/>
    </source>
</evidence>
<dbReference type="InParanoid" id="A0A068UNZ5"/>
<dbReference type="STRING" id="49390.A0A068UNZ5"/>
<dbReference type="EMBL" id="HG739125">
    <property type="protein sequence ID" value="CDP09979.1"/>
    <property type="molecule type" value="Genomic_DNA"/>
</dbReference>
<feature type="coiled-coil region" evidence="1">
    <location>
        <begin position="90"/>
        <end position="163"/>
    </location>
</feature>
<proteinExistence type="predicted"/>
<dbReference type="OMA" id="MAQPAME"/>
<dbReference type="Gramene" id="CDP09979">
    <property type="protein sequence ID" value="CDP09979"/>
    <property type="gene ID" value="GSCOC_T00030501001"/>
</dbReference>
<dbReference type="PANTHER" id="PTHR23054:SF26">
    <property type="entry name" value="ELECTRON TRANSPORTER"/>
    <property type="match status" value="1"/>
</dbReference>
<name>A0A068UNZ5_COFCA</name>
<dbReference type="FunCoup" id="A0A068UNZ5">
    <property type="interactions" value="161"/>
</dbReference>
<protein>
    <recommendedName>
        <fullName evidence="7">DUF547 domain-containing protein</fullName>
    </recommendedName>
</protein>
<dbReference type="Pfam" id="PF04784">
    <property type="entry name" value="DUF547"/>
    <property type="match status" value="1"/>
</dbReference>
<dbReference type="AlphaFoldDB" id="A0A068UNZ5"/>
<feature type="domain" description="Ternary complex factor MIP1 leucine-zipper" evidence="4">
    <location>
        <begin position="94"/>
        <end position="174"/>
    </location>
</feature>
<sequence length="625" mass="70828">MTSLIVDEGGKQTAAVGRQNGDSVAHTHTYAQHRRSRSASDRNLTVRPESNLHSLQQDIKESPWNQQELPPLTPSCRASPLQAHSVRVNKDAVSNHRASLEKDIEQLQFRLQQERSMRMVLEKAMGRASSTLSPGHRHFAAQTKELLAEIELLEEEVANREQHVLSLYRSIFEQCISRSSSEQSSVMTSPAHAKNETRKHPSVISSAFCSSKFPLRTFQTLASINDSGKRDLLQYKTRHASLFSGKANIHFEKSCTENAKSSLLVLGVKHKVLRVPVHKVQEQSQAMRRTSVMRTLKDHLNQCPSKLAEEMVRCMAAVYCWLRSTASVDLEQNRSPLLSRSSTSVVLPRRGSGDPRDWPGKCTLEISSLSTDKNNFSHASYAINNYRLLVEQLERVSINQMESDVQTAFWINIYNSLIMHAYLAYGVPHSSLRRLALFHKAAYNVGGHAVSADAIEQSIFCFRVPRTGKWLETLLSTAIRKRAAEERHHISSKFGLRDSEPLVCFALCTGAFSDPMLRVFTAANIRDELESAKREFLQANTVVKKSKKVFLPKVLERYTKEASIPADDLLKWIAENVDKKLNDSIKKCVERTNTKKASQIIEWLPYNSRFRYVFAKDLTEKPWLV</sequence>
<accession>A0A068UNZ5</accession>